<feature type="domain" description="RNase H type-1" evidence="2">
    <location>
        <begin position="71"/>
        <end position="155"/>
    </location>
</feature>
<dbReference type="InterPro" id="IPR036397">
    <property type="entry name" value="RNaseH_sf"/>
</dbReference>
<dbReference type="SUPFAM" id="SSF53098">
    <property type="entry name" value="Ribonuclease H-like"/>
    <property type="match status" value="1"/>
</dbReference>
<sequence>MYDVDDVNEPKDDYFDENFNDLFGDNYDDTCDGNSDDTFDDNDTDTGNINKDDTTDNDAGNNAAASQIATASKAVAIIFQGTVSQWTISRYLDSTTQTNNTAEYIALVEGLRGAQHHGVRRIKVMSDSALVLERVRGRYSCNNARLRRLRNKASHSPSQL</sequence>
<dbReference type="PANTHER" id="PTHR46387">
    <property type="entry name" value="POLYNUCLEOTIDYL TRANSFERASE, RIBONUCLEASE H-LIKE SUPERFAMILY PROTEIN"/>
    <property type="match status" value="1"/>
</dbReference>
<dbReference type="AlphaFoldDB" id="A0AAV0TP00"/>
<feature type="compositionally biased region" description="Acidic residues" evidence="1">
    <location>
        <begin position="33"/>
        <end position="44"/>
    </location>
</feature>
<dbReference type="GO" id="GO:0004523">
    <property type="term" value="F:RNA-DNA hybrid ribonuclease activity"/>
    <property type="evidence" value="ECO:0007669"/>
    <property type="project" value="InterPro"/>
</dbReference>
<proteinExistence type="predicted"/>
<evidence type="ECO:0000256" key="1">
    <source>
        <dbReference type="SAM" id="MobiDB-lite"/>
    </source>
</evidence>
<dbReference type="GO" id="GO:0003676">
    <property type="term" value="F:nucleic acid binding"/>
    <property type="evidence" value="ECO:0007669"/>
    <property type="project" value="InterPro"/>
</dbReference>
<evidence type="ECO:0000313" key="3">
    <source>
        <dbReference type="EMBL" id="CAI5722923.1"/>
    </source>
</evidence>
<dbReference type="InterPro" id="IPR012337">
    <property type="entry name" value="RNaseH-like_sf"/>
</dbReference>
<comment type="caution">
    <text evidence="3">The sequence shown here is derived from an EMBL/GenBank/DDBJ whole genome shotgun (WGS) entry which is preliminary data.</text>
</comment>
<feature type="region of interest" description="Disordered" evidence="1">
    <location>
        <begin position="33"/>
        <end position="59"/>
    </location>
</feature>
<dbReference type="PANTHER" id="PTHR46387:SF2">
    <property type="entry name" value="RIBONUCLEASE HI"/>
    <property type="match status" value="1"/>
</dbReference>
<evidence type="ECO:0000259" key="2">
    <source>
        <dbReference type="Pfam" id="PF13456"/>
    </source>
</evidence>
<dbReference type="EMBL" id="CANTFL010000467">
    <property type="protein sequence ID" value="CAI5722923.1"/>
    <property type="molecule type" value="Genomic_DNA"/>
</dbReference>
<evidence type="ECO:0000313" key="4">
    <source>
        <dbReference type="Proteomes" id="UP001162031"/>
    </source>
</evidence>
<keyword evidence="4" id="KW-1185">Reference proteome</keyword>
<organism evidence="3 4">
    <name type="scientific">Hyaloperonospora brassicae</name>
    <name type="common">Brassica downy mildew</name>
    <name type="synonym">Peronospora brassicae</name>
    <dbReference type="NCBI Taxonomy" id="162125"/>
    <lineage>
        <taxon>Eukaryota</taxon>
        <taxon>Sar</taxon>
        <taxon>Stramenopiles</taxon>
        <taxon>Oomycota</taxon>
        <taxon>Peronosporomycetes</taxon>
        <taxon>Peronosporales</taxon>
        <taxon>Peronosporaceae</taxon>
        <taxon>Hyaloperonospora</taxon>
    </lineage>
</organism>
<dbReference type="InterPro" id="IPR002156">
    <property type="entry name" value="RNaseH_domain"/>
</dbReference>
<protein>
    <recommendedName>
        <fullName evidence="2">RNase H type-1 domain-containing protein</fullName>
    </recommendedName>
</protein>
<reference evidence="3" key="1">
    <citation type="submission" date="2022-12" db="EMBL/GenBank/DDBJ databases">
        <authorList>
            <person name="Webb A."/>
        </authorList>
    </citation>
    <scope>NUCLEOTIDE SEQUENCE</scope>
    <source>
        <strain evidence="3">Hp1</strain>
    </source>
</reference>
<gene>
    <name evidence="3" type="ORF">HBR001_LOCUS2989</name>
</gene>
<dbReference type="Pfam" id="PF13456">
    <property type="entry name" value="RVT_3"/>
    <property type="match status" value="1"/>
</dbReference>
<dbReference type="Gene3D" id="3.30.420.10">
    <property type="entry name" value="Ribonuclease H-like superfamily/Ribonuclease H"/>
    <property type="match status" value="1"/>
</dbReference>
<dbReference type="Proteomes" id="UP001162031">
    <property type="component" value="Unassembled WGS sequence"/>
</dbReference>
<accession>A0AAV0TP00</accession>
<name>A0AAV0TP00_HYABA</name>